<dbReference type="EMBL" id="CAEZSJ010000003">
    <property type="protein sequence ID" value="CAB4531717.1"/>
    <property type="molecule type" value="Genomic_DNA"/>
</dbReference>
<dbReference type="SMART" id="SM01234">
    <property type="entry name" value="Haemolytic"/>
    <property type="match status" value="1"/>
</dbReference>
<dbReference type="AlphaFoldDB" id="A0A6J6AZD2"/>
<dbReference type="InterPro" id="IPR002696">
    <property type="entry name" value="Membr_insert_effic_factor_YidD"/>
</dbReference>
<dbReference type="HAMAP" id="MF_00386">
    <property type="entry name" value="UPF0161_YidD"/>
    <property type="match status" value="1"/>
</dbReference>
<reference evidence="1" key="1">
    <citation type="submission" date="2020-05" db="EMBL/GenBank/DDBJ databases">
        <authorList>
            <person name="Chiriac C."/>
            <person name="Salcher M."/>
            <person name="Ghai R."/>
            <person name="Kavagutti S V."/>
        </authorList>
    </citation>
    <scope>NUCLEOTIDE SEQUENCE</scope>
</reference>
<organism evidence="1">
    <name type="scientific">freshwater metagenome</name>
    <dbReference type="NCBI Taxonomy" id="449393"/>
    <lineage>
        <taxon>unclassified sequences</taxon>
        <taxon>metagenomes</taxon>
        <taxon>ecological metagenomes</taxon>
    </lineage>
</organism>
<dbReference type="PANTHER" id="PTHR33383:SF1">
    <property type="entry name" value="MEMBRANE PROTEIN INSERTION EFFICIENCY FACTOR-RELATED"/>
    <property type="match status" value="1"/>
</dbReference>
<accession>A0A6J6AZD2</accession>
<sequence length="81" mass="9156">MRKTFALIIKFYQNWISPMFGERCKYHPSCSTYASNAVSEYGAKGFAMAAWRLVRCNPWSHGGVDYVLTKSSKQPIKTGAN</sequence>
<name>A0A6J6AZD2_9ZZZZ</name>
<dbReference type="PANTHER" id="PTHR33383">
    <property type="entry name" value="MEMBRANE PROTEIN INSERTION EFFICIENCY FACTOR-RELATED"/>
    <property type="match status" value="1"/>
</dbReference>
<evidence type="ECO:0000313" key="1">
    <source>
        <dbReference type="EMBL" id="CAB4531717.1"/>
    </source>
</evidence>
<dbReference type="Pfam" id="PF01809">
    <property type="entry name" value="YidD"/>
    <property type="match status" value="1"/>
</dbReference>
<proteinExistence type="inferred from homology"/>
<protein>
    <submittedName>
        <fullName evidence="1">Unannotated protein</fullName>
    </submittedName>
</protein>
<dbReference type="NCBIfam" id="TIGR00278">
    <property type="entry name" value="membrane protein insertion efficiency factor YidD"/>
    <property type="match status" value="1"/>
</dbReference>
<gene>
    <name evidence="1" type="ORF">UFOPK1425_00041</name>
</gene>